<keyword evidence="1" id="KW-0732">Signal</keyword>
<evidence type="ECO:0000313" key="3">
    <source>
        <dbReference type="Proteomes" id="UP000799291"/>
    </source>
</evidence>
<sequence>MQFTTAFLASAAALTASALPQSIVTPIPADAKFGVITIRSGSPIHNQALQAARNSLLVGAKSQNASCDADTNFATFYINDEELFLYAASATPQTIFVDRSGMGMGKIGYVTGAEPLGRNWETRGWAIGANNELQFDGTGIQACPGAIDGSWSIWLQGLEKPGWNENCTTVAGTAIKTDNPIGCLYTQ</sequence>
<name>A0A6G1J529_9PLEO</name>
<dbReference type="EMBL" id="MU005578">
    <property type="protein sequence ID" value="KAF2685626.1"/>
    <property type="molecule type" value="Genomic_DNA"/>
</dbReference>
<feature type="signal peptide" evidence="1">
    <location>
        <begin position="1"/>
        <end position="18"/>
    </location>
</feature>
<keyword evidence="3" id="KW-1185">Reference proteome</keyword>
<accession>A0A6G1J529</accession>
<protein>
    <submittedName>
        <fullName evidence="2">Cell wall protein PhiA</fullName>
    </submittedName>
</protein>
<reference evidence="2" key="1">
    <citation type="journal article" date="2020" name="Stud. Mycol.">
        <title>101 Dothideomycetes genomes: a test case for predicting lifestyles and emergence of pathogens.</title>
        <authorList>
            <person name="Haridas S."/>
            <person name="Albert R."/>
            <person name="Binder M."/>
            <person name="Bloem J."/>
            <person name="Labutti K."/>
            <person name="Salamov A."/>
            <person name="Andreopoulos B."/>
            <person name="Baker S."/>
            <person name="Barry K."/>
            <person name="Bills G."/>
            <person name="Bluhm B."/>
            <person name="Cannon C."/>
            <person name="Castanera R."/>
            <person name="Culley D."/>
            <person name="Daum C."/>
            <person name="Ezra D."/>
            <person name="Gonzalez J."/>
            <person name="Henrissat B."/>
            <person name="Kuo A."/>
            <person name="Liang C."/>
            <person name="Lipzen A."/>
            <person name="Lutzoni F."/>
            <person name="Magnuson J."/>
            <person name="Mondo S."/>
            <person name="Nolan M."/>
            <person name="Ohm R."/>
            <person name="Pangilinan J."/>
            <person name="Park H.-J."/>
            <person name="Ramirez L."/>
            <person name="Alfaro M."/>
            <person name="Sun H."/>
            <person name="Tritt A."/>
            <person name="Yoshinaga Y."/>
            <person name="Zwiers L.-H."/>
            <person name="Turgeon B."/>
            <person name="Goodwin S."/>
            <person name="Spatafora J."/>
            <person name="Crous P."/>
            <person name="Grigoriev I."/>
        </authorList>
    </citation>
    <scope>NUCLEOTIDE SEQUENCE</scope>
    <source>
        <strain evidence="2">CBS 122367</strain>
    </source>
</reference>
<organism evidence="2 3">
    <name type="scientific">Lentithecium fluviatile CBS 122367</name>
    <dbReference type="NCBI Taxonomy" id="1168545"/>
    <lineage>
        <taxon>Eukaryota</taxon>
        <taxon>Fungi</taxon>
        <taxon>Dikarya</taxon>
        <taxon>Ascomycota</taxon>
        <taxon>Pezizomycotina</taxon>
        <taxon>Dothideomycetes</taxon>
        <taxon>Pleosporomycetidae</taxon>
        <taxon>Pleosporales</taxon>
        <taxon>Massarineae</taxon>
        <taxon>Lentitheciaceae</taxon>
        <taxon>Lentithecium</taxon>
    </lineage>
</organism>
<dbReference type="Proteomes" id="UP000799291">
    <property type="component" value="Unassembled WGS sequence"/>
</dbReference>
<gene>
    <name evidence="2" type="ORF">K458DRAFT_299433</name>
</gene>
<evidence type="ECO:0000256" key="1">
    <source>
        <dbReference type="SAM" id="SignalP"/>
    </source>
</evidence>
<dbReference type="AlphaFoldDB" id="A0A6G1J529"/>
<evidence type="ECO:0000313" key="2">
    <source>
        <dbReference type="EMBL" id="KAF2685626.1"/>
    </source>
</evidence>
<feature type="chain" id="PRO_5026358036" evidence="1">
    <location>
        <begin position="19"/>
        <end position="187"/>
    </location>
</feature>
<dbReference type="OrthoDB" id="4093325at2759"/>
<proteinExistence type="predicted"/>